<organism evidence="1 2">
    <name type="scientific">Neolewinella marina</name>
    <dbReference type="NCBI Taxonomy" id="438751"/>
    <lineage>
        <taxon>Bacteria</taxon>
        <taxon>Pseudomonadati</taxon>
        <taxon>Bacteroidota</taxon>
        <taxon>Saprospiria</taxon>
        <taxon>Saprospirales</taxon>
        <taxon>Lewinellaceae</taxon>
        <taxon>Neolewinella</taxon>
    </lineage>
</organism>
<gene>
    <name evidence="1" type="ORF">CGL56_00615</name>
</gene>
<protein>
    <submittedName>
        <fullName evidence="1">Uncharacterized protein</fullName>
    </submittedName>
</protein>
<accession>A0A2G0CI45</accession>
<proteinExistence type="predicted"/>
<comment type="caution">
    <text evidence="1">The sequence shown here is derived from an EMBL/GenBank/DDBJ whole genome shotgun (WGS) entry which is preliminary data.</text>
</comment>
<sequence>MRWILLLLPCFLAGQSERPLDAAFRFADGVYLSHATLLANAPEIGWADVGGEMVQLPEDHRLQIDGFHLRSAGADKPSETPYAVALEGEAYLFVEHDARRGFHEFAGLQVVGRFSTVTYDTTVHLRRLMKAYNPATGTPFREGWVERDQRRTVHRVVDMTTGERLPLDRATVQRLVTGESDLESALEQLADDSDAKLRRALEIYNKRHPLLLPPPQANR</sequence>
<dbReference type="Proteomes" id="UP000226437">
    <property type="component" value="Unassembled WGS sequence"/>
</dbReference>
<keyword evidence="2" id="KW-1185">Reference proteome</keyword>
<dbReference type="OrthoDB" id="1491160at2"/>
<dbReference type="RefSeq" id="WP_099104569.1">
    <property type="nucleotide sequence ID" value="NZ_JAATJF010000001.1"/>
</dbReference>
<name>A0A2G0CI45_9BACT</name>
<evidence type="ECO:0000313" key="2">
    <source>
        <dbReference type="Proteomes" id="UP000226437"/>
    </source>
</evidence>
<dbReference type="EMBL" id="PDLO01000001">
    <property type="protein sequence ID" value="PHK99590.1"/>
    <property type="molecule type" value="Genomic_DNA"/>
</dbReference>
<evidence type="ECO:0000313" key="1">
    <source>
        <dbReference type="EMBL" id="PHK99590.1"/>
    </source>
</evidence>
<reference evidence="1 2" key="1">
    <citation type="submission" date="2017-10" db="EMBL/GenBank/DDBJ databases">
        <title>The draft genome sequence of Lewinella marina KCTC 32374.</title>
        <authorList>
            <person name="Wang K."/>
        </authorList>
    </citation>
    <scope>NUCLEOTIDE SEQUENCE [LARGE SCALE GENOMIC DNA]</scope>
    <source>
        <strain evidence="1 2">MKG-38</strain>
    </source>
</reference>
<dbReference type="AlphaFoldDB" id="A0A2G0CI45"/>